<dbReference type="Proteomes" id="UP001152599">
    <property type="component" value="Unassembled WGS sequence"/>
</dbReference>
<dbReference type="PANTHER" id="PTHR36456">
    <property type="entry name" value="UPF0232 PROTEIN SCO3875"/>
    <property type="match status" value="1"/>
</dbReference>
<name>A0A9X4MXT8_9FLAO</name>
<proteinExistence type="predicted"/>
<dbReference type="AlphaFoldDB" id="A0A9X4MXT8"/>
<sequence length="96" mass="11343">MKKKNEVTISEAIRYFIKEHGMEDKILQSMAIDAWHDQMGDFLKNYTDQLFVRNQVLFVKLNSPALKSELSYGKSKILNHINQYIGEEYIKEVKFL</sequence>
<dbReference type="EMBL" id="JANCMU010000002">
    <property type="protein sequence ID" value="MDG4945979.1"/>
    <property type="molecule type" value="Genomic_DNA"/>
</dbReference>
<accession>A0A9X4MXT8</accession>
<keyword evidence="2" id="KW-1185">Reference proteome</keyword>
<gene>
    <name evidence="1" type="ORF">NMK71_06100</name>
</gene>
<evidence type="ECO:0000313" key="1">
    <source>
        <dbReference type="EMBL" id="MDG4945979.1"/>
    </source>
</evidence>
<reference evidence="1" key="1">
    <citation type="submission" date="2022-07" db="EMBL/GenBank/DDBJ databases">
        <title>Description and genome-wide analysis of Profundicola chukchiensis gen. nov., sp. nov., marine bacteria isolated from bottom sediments of the Chukchi Sea.</title>
        <authorList>
            <person name="Romanenko L."/>
            <person name="Otstavnykh N."/>
            <person name="Kurilenko V."/>
            <person name="Eremeev V."/>
            <person name="Velansky P."/>
            <person name="Mikhailov V."/>
            <person name="Isaeva M."/>
        </authorList>
    </citation>
    <scope>NUCLEOTIDE SEQUENCE</scope>
    <source>
        <strain evidence="1">KMM 9713</strain>
    </source>
</reference>
<dbReference type="InterPro" id="IPR007922">
    <property type="entry name" value="DciA-like"/>
</dbReference>
<dbReference type="PANTHER" id="PTHR36456:SF1">
    <property type="entry name" value="UPF0232 PROTEIN SCO3875"/>
    <property type="match status" value="1"/>
</dbReference>
<evidence type="ECO:0000313" key="2">
    <source>
        <dbReference type="Proteomes" id="UP001152599"/>
    </source>
</evidence>
<dbReference type="Pfam" id="PF05258">
    <property type="entry name" value="DciA"/>
    <property type="match status" value="1"/>
</dbReference>
<comment type="caution">
    <text evidence="1">The sequence shown here is derived from an EMBL/GenBank/DDBJ whole genome shotgun (WGS) entry which is preliminary data.</text>
</comment>
<protein>
    <submittedName>
        <fullName evidence="1">DUF721 domain-containing protein</fullName>
    </submittedName>
</protein>
<dbReference type="RefSeq" id="WP_304417548.1">
    <property type="nucleotide sequence ID" value="NZ_JANAIE010000007.1"/>
</dbReference>
<organism evidence="1 2">
    <name type="scientific">Profundicola chukchiensis</name>
    <dbReference type="NCBI Taxonomy" id="2961959"/>
    <lineage>
        <taxon>Bacteria</taxon>
        <taxon>Pseudomonadati</taxon>
        <taxon>Bacteroidota</taxon>
        <taxon>Flavobacteriia</taxon>
        <taxon>Flavobacteriales</taxon>
        <taxon>Weeksellaceae</taxon>
        <taxon>Profundicola</taxon>
    </lineage>
</organism>